<sequence length="54" mass="6172">MLYYRRDRLVVNPFSVVSCQLSVVSCQLSVIREQGVGSSELRLTTYFAGRFLAR</sequence>
<keyword evidence="2" id="KW-1185">Reference proteome</keyword>
<evidence type="ECO:0000313" key="2">
    <source>
        <dbReference type="Proteomes" id="UP000031532"/>
    </source>
</evidence>
<comment type="caution">
    <text evidence="1">The sequence shown here is derived from an EMBL/GenBank/DDBJ whole genome shotgun (WGS) entry which is preliminary data.</text>
</comment>
<accession>A0A9X5I7H2</accession>
<dbReference type="EMBL" id="JTJC03000009">
    <property type="protein sequence ID" value="NHC37517.1"/>
    <property type="molecule type" value="Genomic_DNA"/>
</dbReference>
<reference evidence="1 2" key="1">
    <citation type="journal article" date="2015" name="Genome Announc.">
        <title>Draft Genome Sequence of the Terrestrial Cyanobacterium Scytonema millei VB511283, Isolated from Eastern India.</title>
        <authorList>
            <person name="Sen D."/>
            <person name="Chandrababunaidu M.M."/>
            <person name="Singh D."/>
            <person name="Sanghi N."/>
            <person name="Ghorai A."/>
            <person name="Mishra G.P."/>
            <person name="Madduluri M."/>
            <person name="Adhikary S.P."/>
            <person name="Tripathy S."/>
        </authorList>
    </citation>
    <scope>NUCLEOTIDE SEQUENCE [LARGE SCALE GENOMIC DNA]</scope>
    <source>
        <strain evidence="1 2">VB511283</strain>
    </source>
</reference>
<name>A0A9X5I7H2_9CYAN</name>
<proteinExistence type="predicted"/>
<dbReference type="Proteomes" id="UP000031532">
    <property type="component" value="Unassembled WGS sequence"/>
</dbReference>
<evidence type="ECO:0000313" key="1">
    <source>
        <dbReference type="EMBL" id="NHC37517.1"/>
    </source>
</evidence>
<dbReference type="AlphaFoldDB" id="A0A9X5I7H2"/>
<dbReference type="PROSITE" id="PS51257">
    <property type="entry name" value="PROKAR_LIPOPROTEIN"/>
    <property type="match status" value="1"/>
</dbReference>
<gene>
    <name evidence="1" type="ORF">QH73_0023255</name>
</gene>
<protein>
    <submittedName>
        <fullName evidence="1">Uncharacterized protein</fullName>
    </submittedName>
</protein>
<dbReference type="RefSeq" id="WP_165587768.1">
    <property type="nucleotide sequence ID" value="NZ_JTJC03000009.1"/>
</dbReference>
<organism evidence="1 2">
    <name type="scientific">Scytonema millei VB511283</name>
    <dbReference type="NCBI Taxonomy" id="1245923"/>
    <lineage>
        <taxon>Bacteria</taxon>
        <taxon>Bacillati</taxon>
        <taxon>Cyanobacteriota</taxon>
        <taxon>Cyanophyceae</taxon>
        <taxon>Nostocales</taxon>
        <taxon>Scytonemataceae</taxon>
        <taxon>Scytonema</taxon>
    </lineage>
</organism>